<dbReference type="Pfam" id="PF02298">
    <property type="entry name" value="Cu_bind_like"/>
    <property type="match status" value="1"/>
</dbReference>
<evidence type="ECO:0000259" key="12">
    <source>
        <dbReference type="PROSITE" id="PS51485"/>
    </source>
</evidence>
<evidence type="ECO:0000256" key="2">
    <source>
        <dbReference type="ARBA" id="ARBA00022622"/>
    </source>
</evidence>
<dbReference type="GeneID" id="103724351"/>
<keyword evidence="2" id="KW-0336">GPI-anchor</keyword>
<proteinExistence type="inferred from homology"/>
<dbReference type="InterPro" id="IPR003245">
    <property type="entry name" value="Phytocyanin_dom"/>
</dbReference>
<evidence type="ECO:0000256" key="5">
    <source>
        <dbReference type="ARBA" id="ARBA00023157"/>
    </source>
</evidence>
<dbReference type="PANTHER" id="PTHR33021">
    <property type="entry name" value="BLUE COPPER PROTEIN"/>
    <property type="match status" value="1"/>
</dbReference>
<reference evidence="13" key="1">
    <citation type="journal article" date="2019" name="Nat. Commun.">
        <title>Genome-wide association mapping of date palm fruit traits.</title>
        <authorList>
            <person name="Hazzouri K.M."/>
            <person name="Gros-Balthazard M."/>
            <person name="Flowers J.M."/>
            <person name="Copetti D."/>
            <person name="Lemansour A."/>
            <person name="Lebrun M."/>
            <person name="Masmoudi K."/>
            <person name="Ferrand S."/>
            <person name="Dhar M.I."/>
            <person name="Fresquez Z.A."/>
            <person name="Rosas U."/>
            <person name="Zhang J."/>
            <person name="Talag J."/>
            <person name="Lee S."/>
            <person name="Kudrna D."/>
            <person name="Powell R.F."/>
            <person name="Leitch I.J."/>
            <person name="Krueger R.R."/>
            <person name="Wing R.A."/>
            <person name="Amiri K.M.A."/>
            <person name="Purugganan M.D."/>
        </authorList>
    </citation>
    <scope>NUCLEOTIDE SEQUENCE [LARGE SCALE GENOMIC DNA]</scope>
    <source>
        <strain evidence="13">cv. Khalas</strain>
    </source>
</reference>
<feature type="compositionally biased region" description="Low complexity" evidence="10">
    <location>
        <begin position="135"/>
        <end position="159"/>
    </location>
</feature>
<evidence type="ECO:0000256" key="9">
    <source>
        <dbReference type="ARBA" id="ARBA00037868"/>
    </source>
</evidence>
<dbReference type="GO" id="GO:0098552">
    <property type="term" value="C:side of membrane"/>
    <property type="evidence" value="ECO:0007669"/>
    <property type="project" value="UniProtKB-KW"/>
</dbReference>
<dbReference type="FunFam" id="2.60.40.420:FF:000010">
    <property type="entry name" value="Early nodulin-like protein 1"/>
    <property type="match status" value="1"/>
</dbReference>
<keyword evidence="5" id="KW-1015">Disulfide bond</keyword>
<dbReference type="Gene3D" id="2.60.40.420">
    <property type="entry name" value="Cupredoxins - blue copper proteins"/>
    <property type="match status" value="1"/>
</dbReference>
<dbReference type="SUPFAM" id="SSF49503">
    <property type="entry name" value="Cupredoxins"/>
    <property type="match status" value="1"/>
</dbReference>
<dbReference type="InterPro" id="IPR008972">
    <property type="entry name" value="Cupredoxin"/>
</dbReference>
<evidence type="ECO:0000256" key="11">
    <source>
        <dbReference type="SAM" id="SignalP"/>
    </source>
</evidence>
<dbReference type="OrthoDB" id="959565at2759"/>
<dbReference type="PANTHER" id="PTHR33021:SF289">
    <property type="entry name" value="EARLY NODULIN-LIKE PROTEIN 5-RELATED"/>
    <property type="match status" value="1"/>
</dbReference>
<evidence type="ECO:0000256" key="1">
    <source>
        <dbReference type="ARBA" id="ARBA00004589"/>
    </source>
</evidence>
<accession>A0A8B7D5R3</accession>
<evidence type="ECO:0000256" key="6">
    <source>
        <dbReference type="ARBA" id="ARBA00023180"/>
    </source>
</evidence>
<dbReference type="CDD" id="cd11019">
    <property type="entry name" value="OsENODL1_like"/>
    <property type="match status" value="1"/>
</dbReference>
<keyword evidence="7" id="KW-0449">Lipoprotein</keyword>
<keyword evidence="6" id="KW-0325">Glycoprotein</keyword>
<evidence type="ECO:0000256" key="10">
    <source>
        <dbReference type="SAM" id="MobiDB-lite"/>
    </source>
</evidence>
<evidence type="ECO:0000313" key="13">
    <source>
        <dbReference type="Proteomes" id="UP000228380"/>
    </source>
</evidence>
<feature type="domain" description="Phytocyanin" evidence="12">
    <location>
        <begin position="28"/>
        <end position="130"/>
    </location>
</feature>
<feature type="region of interest" description="Disordered" evidence="10">
    <location>
        <begin position="131"/>
        <end position="159"/>
    </location>
</feature>
<organism evidence="13 14">
    <name type="scientific">Phoenix dactylifera</name>
    <name type="common">Date palm</name>
    <dbReference type="NCBI Taxonomy" id="42345"/>
    <lineage>
        <taxon>Eukaryota</taxon>
        <taxon>Viridiplantae</taxon>
        <taxon>Streptophyta</taxon>
        <taxon>Embryophyta</taxon>
        <taxon>Tracheophyta</taxon>
        <taxon>Spermatophyta</taxon>
        <taxon>Magnoliopsida</taxon>
        <taxon>Liliopsida</taxon>
        <taxon>Arecaceae</taxon>
        <taxon>Coryphoideae</taxon>
        <taxon>Phoeniceae</taxon>
        <taxon>Phoenix</taxon>
    </lineage>
</organism>
<dbReference type="Proteomes" id="UP000228380">
    <property type="component" value="Chromosome 18"/>
</dbReference>
<dbReference type="InterPro" id="IPR039391">
    <property type="entry name" value="Phytocyanin-like"/>
</dbReference>
<evidence type="ECO:0000256" key="3">
    <source>
        <dbReference type="ARBA" id="ARBA00022729"/>
    </source>
</evidence>
<name>A0A8B7D5R3_PHODC</name>
<comment type="subcellular location">
    <subcellularLocation>
        <location evidence="9">Endomembrane system</location>
        <topology evidence="9">Lipid-anchor</topology>
    </subcellularLocation>
    <subcellularLocation>
        <location evidence="1">Membrane</location>
        <topology evidence="1">Lipid-anchor</topology>
        <topology evidence="1">GPI-anchor</topology>
    </subcellularLocation>
</comment>
<feature type="chain" id="PRO_5034622095" evidence="11">
    <location>
        <begin position="28"/>
        <end position="181"/>
    </location>
</feature>
<dbReference type="RefSeq" id="XP_008813806.1">
    <property type="nucleotide sequence ID" value="XM_008815584.4"/>
</dbReference>
<gene>
    <name evidence="14" type="primary">LOC103724351</name>
</gene>
<dbReference type="KEGG" id="pda:103724351"/>
<comment type="similarity">
    <text evidence="8">Belongs to the early nodulin-like (ENODL) family.</text>
</comment>
<dbReference type="GO" id="GO:0009055">
    <property type="term" value="F:electron transfer activity"/>
    <property type="evidence" value="ECO:0007669"/>
    <property type="project" value="InterPro"/>
</dbReference>
<evidence type="ECO:0000256" key="4">
    <source>
        <dbReference type="ARBA" id="ARBA00023136"/>
    </source>
</evidence>
<dbReference type="PROSITE" id="PS51485">
    <property type="entry name" value="PHYTOCYANIN"/>
    <property type="match status" value="1"/>
</dbReference>
<keyword evidence="13" id="KW-1185">Reference proteome</keyword>
<keyword evidence="3 11" id="KW-0732">Signal</keyword>
<dbReference type="GO" id="GO:0012505">
    <property type="term" value="C:endomembrane system"/>
    <property type="evidence" value="ECO:0007669"/>
    <property type="project" value="UniProtKB-SubCell"/>
</dbReference>
<evidence type="ECO:0000256" key="8">
    <source>
        <dbReference type="ARBA" id="ARBA00035011"/>
    </source>
</evidence>
<dbReference type="InterPro" id="IPR041846">
    <property type="entry name" value="ENL_dom"/>
</dbReference>
<protein>
    <submittedName>
        <fullName evidence="14">Mavicyanin-like</fullName>
    </submittedName>
</protein>
<evidence type="ECO:0000313" key="14">
    <source>
        <dbReference type="RefSeq" id="XP_008813806.1"/>
    </source>
</evidence>
<evidence type="ECO:0000256" key="7">
    <source>
        <dbReference type="ARBA" id="ARBA00023288"/>
    </source>
</evidence>
<reference evidence="14" key="2">
    <citation type="submission" date="2025-08" db="UniProtKB">
        <authorList>
            <consortium name="RefSeq"/>
        </authorList>
    </citation>
    <scope>IDENTIFICATION</scope>
    <source>
        <tissue evidence="14">Young leaves</tissue>
    </source>
</reference>
<sequence length="181" mass="19816">MASLVMSPGKLLLLLLALLFSMQLSNAFDFEVGDDEGWAIPPSNNTERYNHWASRNRFQVGDTIQFKYKKDSVMEVSEEDYEHCASLHPLFFSNNGKTEFKLDHSGMFYFISGVAGHCKRGQKMIIKVLSHSDSEGPSGSPSSSNQTGSSTPPESPDSSSAVQVAASVLEAAVLLISLLFF</sequence>
<dbReference type="AlphaFoldDB" id="A0A8B7D5R3"/>
<dbReference type="GO" id="GO:0005886">
    <property type="term" value="C:plasma membrane"/>
    <property type="evidence" value="ECO:0007669"/>
    <property type="project" value="TreeGrafter"/>
</dbReference>
<keyword evidence="4" id="KW-0472">Membrane</keyword>
<feature type="signal peptide" evidence="11">
    <location>
        <begin position="1"/>
        <end position="27"/>
    </location>
</feature>